<evidence type="ECO:0000313" key="1">
    <source>
        <dbReference type="EMBL" id="KAI5662185.1"/>
    </source>
</evidence>
<sequence>MEHFHCQEGFVEMMMTESKLLNHANEVYTLGAYRLFEEQFMKFPEYCQELMVCNEGEHVYEVWRPDIIAFRYTVFYSVSTLNISYTYKMFNKVGILCPHCLRIFNIFCVQAIPDKYILKRWTKDIDLSLGSSSVGDIGKVSNNDISGYSAWRREMLRKF</sequence>
<dbReference type="Proteomes" id="UP001060085">
    <property type="component" value="Linkage Group LG05"/>
</dbReference>
<gene>
    <name evidence="1" type="ORF">M9H77_21508</name>
</gene>
<reference evidence="2" key="1">
    <citation type="journal article" date="2023" name="Nat. Plants">
        <title>Single-cell RNA sequencing provides a high-resolution roadmap for understanding the multicellular compartmentation of specialized metabolism.</title>
        <authorList>
            <person name="Sun S."/>
            <person name="Shen X."/>
            <person name="Li Y."/>
            <person name="Li Y."/>
            <person name="Wang S."/>
            <person name="Li R."/>
            <person name="Zhang H."/>
            <person name="Shen G."/>
            <person name="Guo B."/>
            <person name="Wei J."/>
            <person name="Xu J."/>
            <person name="St-Pierre B."/>
            <person name="Chen S."/>
            <person name="Sun C."/>
        </authorList>
    </citation>
    <scope>NUCLEOTIDE SEQUENCE [LARGE SCALE GENOMIC DNA]</scope>
</reference>
<dbReference type="EMBL" id="CM044705">
    <property type="protein sequence ID" value="KAI5662185.1"/>
    <property type="molecule type" value="Genomic_DNA"/>
</dbReference>
<organism evidence="1 2">
    <name type="scientific">Catharanthus roseus</name>
    <name type="common">Madagascar periwinkle</name>
    <name type="synonym">Vinca rosea</name>
    <dbReference type="NCBI Taxonomy" id="4058"/>
    <lineage>
        <taxon>Eukaryota</taxon>
        <taxon>Viridiplantae</taxon>
        <taxon>Streptophyta</taxon>
        <taxon>Embryophyta</taxon>
        <taxon>Tracheophyta</taxon>
        <taxon>Spermatophyta</taxon>
        <taxon>Magnoliopsida</taxon>
        <taxon>eudicotyledons</taxon>
        <taxon>Gunneridae</taxon>
        <taxon>Pentapetalae</taxon>
        <taxon>asterids</taxon>
        <taxon>lamiids</taxon>
        <taxon>Gentianales</taxon>
        <taxon>Apocynaceae</taxon>
        <taxon>Rauvolfioideae</taxon>
        <taxon>Vinceae</taxon>
        <taxon>Catharanthinae</taxon>
        <taxon>Catharanthus</taxon>
    </lineage>
</organism>
<keyword evidence="2" id="KW-1185">Reference proteome</keyword>
<name>A0ACC0AMS4_CATRO</name>
<protein>
    <submittedName>
        <fullName evidence="1">Uncharacterized protein</fullName>
    </submittedName>
</protein>
<evidence type="ECO:0000313" key="2">
    <source>
        <dbReference type="Proteomes" id="UP001060085"/>
    </source>
</evidence>
<comment type="caution">
    <text evidence="1">The sequence shown here is derived from an EMBL/GenBank/DDBJ whole genome shotgun (WGS) entry which is preliminary data.</text>
</comment>
<proteinExistence type="predicted"/>
<accession>A0ACC0AMS4</accession>